<reference evidence="2" key="1">
    <citation type="journal article" date="2019" name="Int. J. Syst. Evol. Microbiol.">
        <title>The Global Catalogue of Microorganisms (GCM) 10K type strain sequencing project: providing services to taxonomists for standard genome sequencing and annotation.</title>
        <authorList>
            <consortium name="The Broad Institute Genomics Platform"/>
            <consortium name="The Broad Institute Genome Sequencing Center for Infectious Disease"/>
            <person name="Wu L."/>
            <person name="Ma J."/>
        </authorList>
    </citation>
    <scope>NUCLEOTIDE SEQUENCE [LARGE SCALE GENOMIC DNA]</scope>
    <source>
        <strain evidence="2">CGMCC 1.12766</strain>
    </source>
</reference>
<protein>
    <submittedName>
        <fullName evidence="1">Uncharacterized protein</fullName>
    </submittedName>
</protein>
<keyword evidence="2" id="KW-1185">Reference proteome</keyword>
<comment type="caution">
    <text evidence="1">The sequence shown here is derived from an EMBL/GenBank/DDBJ whole genome shotgun (WGS) entry which is preliminary data.</text>
</comment>
<evidence type="ECO:0000313" key="2">
    <source>
        <dbReference type="Proteomes" id="UP000648722"/>
    </source>
</evidence>
<proteinExistence type="predicted"/>
<sequence>MEDKDRPMGAIAAFFTNASAGFDTCGSSAVPALHMTITTTIITTTGSPGGGTDMV</sequence>
<gene>
    <name evidence="1" type="ORF">GCM10007420_08080</name>
</gene>
<dbReference type="EMBL" id="BMFS01000003">
    <property type="protein sequence ID" value="GGG94914.1"/>
    <property type="molecule type" value="Genomic_DNA"/>
</dbReference>
<organism evidence="1 2">
    <name type="scientific">Glycocaulis albus</name>
    <dbReference type="NCBI Taxonomy" id="1382801"/>
    <lineage>
        <taxon>Bacteria</taxon>
        <taxon>Pseudomonadati</taxon>
        <taxon>Pseudomonadota</taxon>
        <taxon>Alphaproteobacteria</taxon>
        <taxon>Maricaulales</taxon>
        <taxon>Maricaulaceae</taxon>
        <taxon>Glycocaulis</taxon>
    </lineage>
</organism>
<accession>A0ABQ1XIY2</accession>
<name>A0ABQ1XIY2_9PROT</name>
<dbReference type="Proteomes" id="UP000648722">
    <property type="component" value="Unassembled WGS sequence"/>
</dbReference>
<evidence type="ECO:0000313" key="1">
    <source>
        <dbReference type="EMBL" id="GGG94914.1"/>
    </source>
</evidence>